<feature type="compositionally biased region" description="Basic and acidic residues" evidence="1">
    <location>
        <begin position="346"/>
        <end position="355"/>
    </location>
</feature>
<sequence>MNNTTTTPTESYYILPRADSYTVVSFISISTFTCLLIFFIIFDLSFFTTTSTSSTSTSQKPRNLVPTYTLLTTTTTTLLASAFCILLLFNHNQTAVRIASATGLVLTTTTTSITNTLLLYFALPLITIHQKPQAYFQLKTQRLLLYTIIASILLFQLPYLIVAPAAATLYKDGHWTHAVKILERISVTTYCLREIAILGVYTWSVIRYLRPVIYHHHHHHHSLYHYQLSPTHQKEGGRGTQLLYTLLMAGCISLILNIANIVTVYIVHNAAAMAFFPFVASTKVLIEILVLRKLIGFLNTHTSSSYHQRSVYSISNESRRSSTQPLMTTTAGSTATMSGGLITVETKDTSSEQEHSPGAPRGQWYRSRTGSVDTIISVVDVAEPPLAHSAEHLVQEIPDLEGAAAISRRTSVV</sequence>
<name>A0A9W5Z018_9EURO</name>
<comment type="caution">
    <text evidence="3">The sequence shown here is derived from an EMBL/GenBank/DDBJ whole genome shotgun (WGS) entry which is preliminary data.</text>
</comment>
<keyword evidence="2" id="KW-1133">Transmembrane helix</keyword>
<feature type="region of interest" description="Disordered" evidence="1">
    <location>
        <begin position="346"/>
        <end position="366"/>
    </location>
</feature>
<feature type="transmembrane region" description="Helical" evidence="2">
    <location>
        <begin position="20"/>
        <end position="47"/>
    </location>
</feature>
<keyword evidence="2" id="KW-0472">Membrane</keyword>
<feature type="transmembrane region" description="Helical" evidence="2">
    <location>
        <begin position="101"/>
        <end position="123"/>
    </location>
</feature>
<proteinExistence type="predicted"/>
<feature type="transmembrane region" description="Helical" evidence="2">
    <location>
        <begin position="68"/>
        <end position="89"/>
    </location>
</feature>
<protein>
    <submittedName>
        <fullName evidence="3">Uncharacterized protein</fullName>
    </submittedName>
</protein>
<evidence type="ECO:0000313" key="3">
    <source>
        <dbReference type="EMBL" id="GKZ25898.1"/>
    </source>
</evidence>
<feature type="transmembrane region" description="Helical" evidence="2">
    <location>
        <begin position="242"/>
        <end position="266"/>
    </location>
</feature>
<accession>A0A9W5Z018</accession>
<evidence type="ECO:0000313" key="4">
    <source>
        <dbReference type="Proteomes" id="UP001143548"/>
    </source>
</evidence>
<organism evidence="3 4">
    <name type="scientific">Aspergillus brasiliensis</name>
    <dbReference type="NCBI Taxonomy" id="319629"/>
    <lineage>
        <taxon>Eukaryota</taxon>
        <taxon>Fungi</taxon>
        <taxon>Dikarya</taxon>
        <taxon>Ascomycota</taxon>
        <taxon>Pezizomycotina</taxon>
        <taxon>Eurotiomycetes</taxon>
        <taxon>Eurotiomycetidae</taxon>
        <taxon>Eurotiales</taxon>
        <taxon>Aspergillaceae</taxon>
        <taxon>Aspergillus</taxon>
        <taxon>Aspergillus subgen. Circumdati</taxon>
    </lineage>
</organism>
<evidence type="ECO:0000256" key="1">
    <source>
        <dbReference type="SAM" id="MobiDB-lite"/>
    </source>
</evidence>
<evidence type="ECO:0000256" key="2">
    <source>
        <dbReference type="SAM" id="Phobius"/>
    </source>
</evidence>
<feature type="transmembrane region" description="Helical" evidence="2">
    <location>
        <begin position="272"/>
        <end position="291"/>
    </location>
</feature>
<keyword evidence="2" id="KW-0812">Transmembrane</keyword>
<gene>
    <name evidence="3" type="ORF">AbraCBS73388_001709</name>
</gene>
<feature type="transmembrane region" description="Helical" evidence="2">
    <location>
        <begin position="143"/>
        <end position="167"/>
    </location>
</feature>
<dbReference type="Proteomes" id="UP001143548">
    <property type="component" value="Unassembled WGS sequence"/>
</dbReference>
<reference evidence="3" key="1">
    <citation type="submission" date="2022-07" db="EMBL/GenBank/DDBJ databases">
        <title>Taxonomy of Aspergillus series Nigri: significant species reduction supported by multi-species coalescent approaches.</title>
        <authorList>
            <person name="Bian C."/>
            <person name="Kusuya Y."/>
            <person name="Sklenar F."/>
            <person name="D'hooge E."/>
            <person name="Yaguchi T."/>
            <person name="Takahashi H."/>
            <person name="Hubka V."/>
        </authorList>
    </citation>
    <scope>NUCLEOTIDE SEQUENCE</scope>
    <source>
        <strain evidence="3">CBS 733.88</strain>
    </source>
</reference>
<dbReference type="AlphaFoldDB" id="A0A9W5Z018"/>
<dbReference type="PANTHER" id="PTHR37013">
    <property type="entry name" value="INTEGRAL MEMBRANE PROTEIN (AFU_ORTHOLOGUE AFUA_1G05950)-RELATED"/>
    <property type="match status" value="1"/>
</dbReference>
<dbReference type="EMBL" id="BROQ01000126">
    <property type="protein sequence ID" value="GKZ25898.1"/>
    <property type="molecule type" value="Genomic_DNA"/>
</dbReference>